<gene>
    <name evidence="1" type="ORF">Cme02nite_55030</name>
</gene>
<comment type="caution">
    <text evidence="1">The sequence shown here is derived from an EMBL/GenBank/DDBJ whole genome shotgun (WGS) entry which is preliminary data.</text>
</comment>
<sequence>MQPDQLAPDGSVTLTDYLTALRKGPTPKPSGLIFPEDMLAKFDELYAFTETKALESGHALTFDPASGTFVHGATITGNRNSINPTLMAGIDDPNCFGFVHAHPSASIGYQGGYCPHSVEDLLTFESYRDRPYFFMIVVSGPVVYTMVYIKGASVWSDDVKNHLYHRLQEYQAKGQELLYPAAGGQQAYGDLGVSIEETEEAGEALRQRLIDKTPNFGQSVEKISYDECTAFSTAYNYLFAIQRRPQQSVCQLL</sequence>
<reference evidence="1" key="1">
    <citation type="submission" date="2021-01" db="EMBL/GenBank/DDBJ databases">
        <title>Whole genome shotgun sequence of Catellatospora methionotrophica NBRC 14553.</title>
        <authorList>
            <person name="Komaki H."/>
            <person name="Tamura T."/>
        </authorList>
    </citation>
    <scope>NUCLEOTIDE SEQUENCE</scope>
    <source>
        <strain evidence="1">NBRC 14553</strain>
    </source>
</reference>
<protein>
    <recommendedName>
        <fullName evidence="3">JAB domain-containing protein</fullName>
    </recommendedName>
</protein>
<evidence type="ECO:0000313" key="1">
    <source>
        <dbReference type="EMBL" id="GIG17171.1"/>
    </source>
</evidence>
<proteinExistence type="predicted"/>
<dbReference type="Proteomes" id="UP000660339">
    <property type="component" value="Unassembled WGS sequence"/>
</dbReference>
<evidence type="ECO:0000313" key="2">
    <source>
        <dbReference type="Proteomes" id="UP000660339"/>
    </source>
</evidence>
<dbReference type="AlphaFoldDB" id="A0A8J3PJ90"/>
<accession>A0A8J3PJ90</accession>
<evidence type="ECO:0008006" key="3">
    <source>
        <dbReference type="Google" id="ProtNLM"/>
    </source>
</evidence>
<dbReference type="EMBL" id="BONJ01000030">
    <property type="protein sequence ID" value="GIG17171.1"/>
    <property type="molecule type" value="Genomic_DNA"/>
</dbReference>
<organism evidence="1 2">
    <name type="scientific">Catellatospora methionotrophica</name>
    <dbReference type="NCBI Taxonomy" id="121620"/>
    <lineage>
        <taxon>Bacteria</taxon>
        <taxon>Bacillati</taxon>
        <taxon>Actinomycetota</taxon>
        <taxon>Actinomycetes</taxon>
        <taxon>Micromonosporales</taxon>
        <taxon>Micromonosporaceae</taxon>
        <taxon>Catellatospora</taxon>
    </lineage>
</organism>
<keyword evidence="2" id="KW-1185">Reference proteome</keyword>
<dbReference type="RefSeq" id="WP_166380869.1">
    <property type="nucleotide sequence ID" value="NZ_BAAATT010000030.1"/>
</dbReference>
<name>A0A8J3PJ90_9ACTN</name>